<feature type="region of interest" description="Disordered" evidence="1">
    <location>
        <begin position="1"/>
        <end position="29"/>
    </location>
</feature>
<keyword evidence="4" id="KW-1185">Reference proteome</keyword>
<feature type="compositionally biased region" description="Basic and acidic residues" evidence="1">
    <location>
        <begin position="8"/>
        <end position="19"/>
    </location>
</feature>
<evidence type="ECO:0000259" key="2">
    <source>
        <dbReference type="PROSITE" id="PS50053"/>
    </source>
</evidence>
<dbReference type="EMBL" id="JAJJMA010115499">
    <property type="protein sequence ID" value="MCL7031770.1"/>
    <property type="molecule type" value="Genomic_DNA"/>
</dbReference>
<organism evidence="3 4">
    <name type="scientific">Papaver nudicaule</name>
    <name type="common">Iceland poppy</name>
    <dbReference type="NCBI Taxonomy" id="74823"/>
    <lineage>
        <taxon>Eukaryota</taxon>
        <taxon>Viridiplantae</taxon>
        <taxon>Streptophyta</taxon>
        <taxon>Embryophyta</taxon>
        <taxon>Tracheophyta</taxon>
        <taxon>Spermatophyta</taxon>
        <taxon>Magnoliopsida</taxon>
        <taxon>Ranunculales</taxon>
        <taxon>Papaveraceae</taxon>
        <taxon>Papaveroideae</taxon>
        <taxon>Papaver</taxon>
    </lineage>
</organism>
<accession>A0AA41SBM4</accession>
<dbReference type="Pfam" id="PF11976">
    <property type="entry name" value="Rad60-SLD"/>
    <property type="match status" value="1"/>
</dbReference>
<dbReference type="InterPro" id="IPR022617">
    <property type="entry name" value="Rad60/SUMO-like_dom"/>
</dbReference>
<reference evidence="3" key="1">
    <citation type="submission" date="2022-03" db="EMBL/GenBank/DDBJ databases">
        <title>A functionally conserved STORR gene fusion in Papaver species that diverged 16.8 million years ago.</title>
        <authorList>
            <person name="Catania T."/>
        </authorList>
    </citation>
    <scope>NUCLEOTIDE SEQUENCE</scope>
    <source>
        <strain evidence="3">S-191538</strain>
    </source>
</reference>
<dbReference type="SUPFAM" id="SSF54236">
    <property type="entry name" value="Ubiquitin-like"/>
    <property type="match status" value="1"/>
</dbReference>
<protein>
    <recommendedName>
        <fullName evidence="2">Ubiquitin-like domain-containing protein</fullName>
    </recommendedName>
</protein>
<comment type="caution">
    <text evidence="3">The sequence shown here is derived from an EMBL/GenBank/DDBJ whole genome shotgun (WGS) entry which is preliminary data.</text>
</comment>
<dbReference type="PANTHER" id="PTHR10562">
    <property type="entry name" value="SMALL UBIQUITIN-RELATED MODIFIER"/>
    <property type="match status" value="1"/>
</dbReference>
<dbReference type="Proteomes" id="UP001177140">
    <property type="component" value="Unassembled WGS sequence"/>
</dbReference>
<dbReference type="InterPro" id="IPR029071">
    <property type="entry name" value="Ubiquitin-like_domsf"/>
</dbReference>
<evidence type="ECO:0000313" key="4">
    <source>
        <dbReference type="Proteomes" id="UP001177140"/>
    </source>
</evidence>
<dbReference type="InterPro" id="IPR000626">
    <property type="entry name" value="Ubiquitin-like_dom"/>
</dbReference>
<proteinExistence type="predicted"/>
<dbReference type="Gene3D" id="3.10.20.90">
    <property type="entry name" value="Phosphatidylinositol 3-kinase Catalytic Subunit, Chain A, domain 1"/>
    <property type="match status" value="1"/>
</dbReference>
<name>A0AA41SBM4_PAPNU</name>
<dbReference type="AlphaFoldDB" id="A0AA41SBM4"/>
<feature type="domain" description="Ubiquitin-like" evidence="2">
    <location>
        <begin position="34"/>
        <end position="110"/>
    </location>
</feature>
<gene>
    <name evidence="3" type="ORF">MKW94_008005</name>
</gene>
<dbReference type="PROSITE" id="PS50053">
    <property type="entry name" value="UBIQUITIN_2"/>
    <property type="match status" value="1"/>
</dbReference>
<evidence type="ECO:0000256" key="1">
    <source>
        <dbReference type="SAM" id="MobiDB-lite"/>
    </source>
</evidence>
<sequence length="118" mass="13337">MSGVVPQEDVKPVIEKEPEQVAESETAAEKPTHINITVKSNVDNTEVGFRIRRNSQFSKLIHAYGEMKKIDVKTVRFLYDGTQLHPEHTPDHLELEDGCEIDVMLEQDGGKWNGNGKH</sequence>
<evidence type="ECO:0000313" key="3">
    <source>
        <dbReference type="EMBL" id="MCL7031770.1"/>
    </source>
</evidence>